<dbReference type="AlphaFoldDB" id="A0A916QKG5"/>
<dbReference type="InterPro" id="IPR003488">
    <property type="entry name" value="DprA"/>
</dbReference>
<keyword evidence="4" id="KW-1185">Reference proteome</keyword>
<evidence type="ECO:0000313" key="3">
    <source>
        <dbReference type="EMBL" id="GFZ26991.1"/>
    </source>
</evidence>
<dbReference type="NCBIfam" id="TIGR00732">
    <property type="entry name" value="dprA"/>
    <property type="match status" value="1"/>
</dbReference>
<protein>
    <submittedName>
        <fullName evidence="3">DNA processing protein</fullName>
    </submittedName>
</protein>
<proteinExistence type="inferred from homology"/>
<dbReference type="EMBL" id="BMAY01000005">
    <property type="protein sequence ID" value="GFZ26991.1"/>
    <property type="molecule type" value="Genomic_DNA"/>
</dbReference>
<dbReference type="PANTHER" id="PTHR43022:SF1">
    <property type="entry name" value="PROTEIN SMF"/>
    <property type="match status" value="1"/>
</dbReference>
<dbReference type="RefSeq" id="WP_212780685.1">
    <property type="nucleotide sequence ID" value="NZ_BMAY01000005.1"/>
</dbReference>
<name>A0A916QKG5_9LACO</name>
<accession>A0A916QKG5</accession>
<feature type="domain" description="Smf/DprA SLOG" evidence="2">
    <location>
        <begin position="74"/>
        <end position="276"/>
    </location>
</feature>
<evidence type="ECO:0000256" key="1">
    <source>
        <dbReference type="ARBA" id="ARBA00006525"/>
    </source>
</evidence>
<dbReference type="Gene3D" id="3.40.50.450">
    <property type="match status" value="1"/>
</dbReference>
<dbReference type="PANTHER" id="PTHR43022">
    <property type="entry name" value="PROTEIN SMF"/>
    <property type="match status" value="1"/>
</dbReference>
<gene>
    <name evidence="3" type="primary">smf</name>
    <name evidence="3" type="ORF">LCB40_08710</name>
</gene>
<evidence type="ECO:0000259" key="2">
    <source>
        <dbReference type="Pfam" id="PF02481"/>
    </source>
</evidence>
<dbReference type="GO" id="GO:0009294">
    <property type="term" value="P:DNA-mediated transformation"/>
    <property type="evidence" value="ECO:0007669"/>
    <property type="project" value="InterPro"/>
</dbReference>
<dbReference type="Pfam" id="PF02481">
    <property type="entry name" value="DNA_processg_A"/>
    <property type="match status" value="1"/>
</dbReference>
<dbReference type="SUPFAM" id="SSF102405">
    <property type="entry name" value="MCP/YpsA-like"/>
    <property type="match status" value="1"/>
</dbReference>
<evidence type="ECO:0000313" key="4">
    <source>
        <dbReference type="Proteomes" id="UP000677218"/>
    </source>
</evidence>
<comment type="similarity">
    <text evidence="1">Belongs to the DprA/Smf family.</text>
</comment>
<organism evidence="3 4">
    <name type="scientific">Lactobacillus corticis</name>
    <dbReference type="NCBI Taxonomy" id="2201249"/>
    <lineage>
        <taxon>Bacteria</taxon>
        <taxon>Bacillati</taxon>
        <taxon>Bacillota</taxon>
        <taxon>Bacilli</taxon>
        <taxon>Lactobacillales</taxon>
        <taxon>Lactobacillaceae</taxon>
        <taxon>Lactobacillus</taxon>
    </lineage>
</organism>
<dbReference type="InterPro" id="IPR057666">
    <property type="entry name" value="DrpA_SLOG"/>
</dbReference>
<sequence length="282" mass="31072">MQQTELLLRCKLLKGFGYQKLLQLAGCLPGKLNDLTLRQILELDLPPGAEKAVRAAFSNRFDRTVARILCQCQVISYFDDIYPPQLREIYRPPLVLFAQGNLQLLQKEIVAIVGSRTPTEYSREVIQKIAPKLTKDNWVIASGLAKGVDGLAHQAALEAGAGTIAVVGNGLNYYYPIQNRNLQEKIIKKGLLLSEYLPDTPPRPFRFPERNRIIAGLSQNLIVTEAKKHSGSLITANLALDDNRNIYAVPGPISSPLSVGPNELIAAGATPIVDLEMPLRNI</sequence>
<reference evidence="3" key="1">
    <citation type="submission" date="2020-08" db="EMBL/GenBank/DDBJ databases">
        <title>Taxonomic study for Lactobacillus species isolated from hardwood bark.</title>
        <authorList>
            <person name="Tohno M."/>
            <person name="Tanizawa Y."/>
        </authorList>
    </citation>
    <scope>NUCLEOTIDE SEQUENCE</scope>
    <source>
        <strain evidence="3">B40</strain>
    </source>
</reference>
<dbReference type="Proteomes" id="UP000677218">
    <property type="component" value="Unassembled WGS sequence"/>
</dbReference>
<comment type="caution">
    <text evidence="3">The sequence shown here is derived from an EMBL/GenBank/DDBJ whole genome shotgun (WGS) entry which is preliminary data.</text>
</comment>